<keyword evidence="5" id="KW-0812">Transmembrane</keyword>
<keyword evidence="2" id="KW-0547">Nucleotide-binding</keyword>
<evidence type="ECO:0000256" key="2">
    <source>
        <dbReference type="ARBA" id="ARBA00022741"/>
    </source>
</evidence>
<dbReference type="InterPro" id="IPR011009">
    <property type="entry name" value="Kinase-like_dom_sf"/>
</dbReference>
<keyword evidence="5" id="KW-0472">Membrane</keyword>
<evidence type="ECO:0000313" key="7">
    <source>
        <dbReference type="Proteomes" id="UP000886520"/>
    </source>
</evidence>
<sequence length="143" mass="16412">MVMLEIVSSKRVVDDEFDGDEDNLLDYAWALYEKEQLLQIVDKRLRKTPDSLGTDDDVSLQVNVQEVIRVVRVALLCTQLHPQARPSMSEVYSMLCGQLEILNLMSLIAVFRLFVIATVSYLTLPKSPKHCGYPYHFTVHRRA</sequence>
<evidence type="ECO:0000256" key="4">
    <source>
        <dbReference type="ARBA" id="ARBA00022840"/>
    </source>
</evidence>
<protein>
    <submittedName>
        <fullName evidence="6">Uncharacterized protein</fullName>
    </submittedName>
</protein>
<evidence type="ECO:0000256" key="1">
    <source>
        <dbReference type="ARBA" id="ARBA00022679"/>
    </source>
</evidence>
<feature type="transmembrane region" description="Helical" evidence="5">
    <location>
        <begin position="101"/>
        <end position="124"/>
    </location>
</feature>
<organism evidence="6 7">
    <name type="scientific">Adiantum capillus-veneris</name>
    <name type="common">Maidenhair fern</name>
    <dbReference type="NCBI Taxonomy" id="13818"/>
    <lineage>
        <taxon>Eukaryota</taxon>
        <taxon>Viridiplantae</taxon>
        <taxon>Streptophyta</taxon>
        <taxon>Embryophyta</taxon>
        <taxon>Tracheophyta</taxon>
        <taxon>Polypodiopsida</taxon>
        <taxon>Polypodiidae</taxon>
        <taxon>Polypodiales</taxon>
        <taxon>Pteridineae</taxon>
        <taxon>Pteridaceae</taxon>
        <taxon>Vittarioideae</taxon>
        <taxon>Adiantum</taxon>
    </lineage>
</organism>
<dbReference type="AlphaFoldDB" id="A0A9D4Z443"/>
<evidence type="ECO:0000256" key="5">
    <source>
        <dbReference type="SAM" id="Phobius"/>
    </source>
</evidence>
<dbReference type="SUPFAM" id="SSF56112">
    <property type="entry name" value="Protein kinase-like (PK-like)"/>
    <property type="match status" value="1"/>
</dbReference>
<proteinExistence type="predicted"/>
<dbReference type="Proteomes" id="UP000886520">
    <property type="component" value="Chromosome 23"/>
</dbReference>
<evidence type="ECO:0000313" key="6">
    <source>
        <dbReference type="EMBL" id="KAI5061748.1"/>
    </source>
</evidence>
<evidence type="ECO:0000256" key="3">
    <source>
        <dbReference type="ARBA" id="ARBA00022777"/>
    </source>
</evidence>
<dbReference type="PANTHER" id="PTHR47973">
    <property type="entry name" value="CYSTEINE-RICH RECEPTOR-LIKE PROTEIN KINASE 3"/>
    <property type="match status" value="1"/>
</dbReference>
<dbReference type="EMBL" id="JABFUD020000023">
    <property type="protein sequence ID" value="KAI5061748.1"/>
    <property type="molecule type" value="Genomic_DNA"/>
</dbReference>
<dbReference type="Gene3D" id="1.10.510.10">
    <property type="entry name" value="Transferase(Phosphotransferase) domain 1"/>
    <property type="match status" value="1"/>
</dbReference>
<comment type="caution">
    <text evidence="6">The sequence shown here is derived from an EMBL/GenBank/DDBJ whole genome shotgun (WGS) entry which is preliminary data.</text>
</comment>
<accession>A0A9D4Z443</accession>
<reference evidence="6" key="1">
    <citation type="submission" date="2021-01" db="EMBL/GenBank/DDBJ databases">
        <title>Adiantum capillus-veneris genome.</title>
        <authorList>
            <person name="Fang Y."/>
            <person name="Liao Q."/>
        </authorList>
    </citation>
    <scope>NUCLEOTIDE SEQUENCE</scope>
    <source>
        <strain evidence="6">H3</strain>
        <tissue evidence="6">Leaf</tissue>
    </source>
</reference>
<keyword evidence="5" id="KW-1133">Transmembrane helix</keyword>
<name>A0A9D4Z443_ADICA</name>
<dbReference type="GO" id="GO:0016301">
    <property type="term" value="F:kinase activity"/>
    <property type="evidence" value="ECO:0007669"/>
    <property type="project" value="UniProtKB-KW"/>
</dbReference>
<dbReference type="InterPro" id="IPR052059">
    <property type="entry name" value="CR_Ser/Thr_kinase"/>
</dbReference>
<keyword evidence="1" id="KW-0808">Transferase</keyword>
<gene>
    <name evidence="6" type="ORF">GOP47_0024253</name>
</gene>
<dbReference type="GO" id="GO:0005524">
    <property type="term" value="F:ATP binding"/>
    <property type="evidence" value="ECO:0007669"/>
    <property type="project" value="UniProtKB-KW"/>
</dbReference>
<keyword evidence="4" id="KW-0067">ATP-binding</keyword>
<dbReference type="OrthoDB" id="4062651at2759"/>
<keyword evidence="3" id="KW-0418">Kinase</keyword>
<keyword evidence="7" id="KW-1185">Reference proteome</keyword>